<evidence type="ECO:0000313" key="3">
    <source>
        <dbReference type="EMBL" id="KAL2558931.1"/>
    </source>
</evidence>
<dbReference type="EMBL" id="JBFOLJ010000001">
    <property type="protein sequence ID" value="KAL2558931.1"/>
    <property type="molecule type" value="Genomic_DNA"/>
</dbReference>
<dbReference type="AlphaFoldDB" id="A0ABD1XAD2"/>
<evidence type="ECO:0000259" key="2">
    <source>
        <dbReference type="Pfam" id="PF09331"/>
    </source>
</evidence>
<evidence type="ECO:0000313" key="4">
    <source>
        <dbReference type="Proteomes" id="UP001604277"/>
    </source>
</evidence>
<comment type="caution">
    <text evidence="3">The sequence shown here is derived from an EMBL/GenBank/DDBJ whole genome shotgun (WGS) entry which is preliminary data.</text>
</comment>
<reference evidence="4" key="1">
    <citation type="submission" date="2024-07" db="EMBL/GenBank/DDBJ databases">
        <title>Two chromosome-level genome assemblies of Korean endemic species Abeliophyllum distichum and Forsythia ovata (Oleaceae).</title>
        <authorList>
            <person name="Jang H."/>
        </authorList>
    </citation>
    <scope>NUCLEOTIDE SEQUENCE [LARGE SCALE GENOMIC DNA]</scope>
</reference>
<keyword evidence="4" id="KW-1185">Reference proteome</keyword>
<sequence length="124" mass="13624">MEVTQPKQDEMWFNIYGKLLRFSIKEFCNVTGLKCVSCADLSKLRQVGYIENSARKVCSTLTGSKIILSSLAAEKIPPIVKGKEVDKDQKMALAELSPKVADQSSNAPTSSDLRQTTLIPSMLA</sequence>
<proteinExistence type="predicted"/>
<protein>
    <recommendedName>
        <fullName evidence="2">DUF1985 domain-containing protein</fullName>
    </recommendedName>
</protein>
<dbReference type="Proteomes" id="UP001604277">
    <property type="component" value="Unassembled WGS sequence"/>
</dbReference>
<feature type="compositionally biased region" description="Polar residues" evidence="1">
    <location>
        <begin position="102"/>
        <end position="124"/>
    </location>
</feature>
<feature type="region of interest" description="Disordered" evidence="1">
    <location>
        <begin position="97"/>
        <end position="124"/>
    </location>
</feature>
<gene>
    <name evidence="3" type="ORF">Fot_03670</name>
</gene>
<feature type="domain" description="DUF1985" evidence="2">
    <location>
        <begin position="2"/>
        <end position="93"/>
    </location>
</feature>
<dbReference type="InterPro" id="IPR015410">
    <property type="entry name" value="DUF1985"/>
</dbReference>
<organism evidence="3 4">
    <name type="scientific">Forsythia ovata</name>
    <dbReference type="NCBI Taxonomy" id="205694"/>
    <lineage>
        <taxon>Eukaryota</taxon>
        <taxon>Viridiplantae</taxon>
        <taxon>Streptophyta</taxon>
        <taxon>Embryophyta</taxon>
        <taxon>Tracheophyta</taxon>
        <taxon>Spermatophyta</taxon>
        <taxon>Magnoliopsida</taxon>
        <taxon>eudicotyledons</taxon>
        <taxon>Gunneridae</taxon>
        <taxon>Pentapetalae</taxon>
        <taxon>asterids</taxon>
        <taxon>lamiids</taxon>
        <taxon>Lamiales</taxon>
        <taxon>Oleaceae</taxon>
        <taxon>Forsythieae</taxon>
        <taxon>Forsythia</taxon>
    </lineage>
</organism>
<evidence type="ECO:0000256" key="1">
    <source>
        <dbReference type="SAM" id="MobiDB-lite"/>
    </source>
</evidence>
<accession>A0ABD1XAD2</accession>
<dbReference type="PANTHER" id="PTHR48449:SF1">
    <property type="entry name" value="DUF1985 DOMAIN-CONTAINING PROTEIN"/>
    <property type="match status" value="1"/>
</dbReference>
<dbReference type="PANTHER" id="PTHR48449">
    <property type="entry name" value="DUF1985 DOMAIN-CONTAINING PROTEIN"/>
    <property type="match status" value="1"/>
</dbReference>
<dbReference type="Pfam" id="PF09331">
    <property type="entry name" value="DUF1985"/>
    <property type="match status" value="1"/>
</dbReference>
<name>A0ABD1XAD2_9LAMI</name>